<evidence type="ECO:0000256" key="1">
    <source>
        <dbReference type="SAM" id="MobiDB-lite"/>
    </source>
</evidence>
<protein>
    <submittedName>
        <fullName evidence="2">Uncharacterized protein</fullName>
    </submittedName>
</protein>
<comment type="caution">
    <text evidence="2">The sequence shown here is derived from an EMBL/GenBank/DDBJ whole genome shotgun (WGS) entry which is preliminary data.</text>
</comment>
<reference evidence="2 3" key="1">
    <citation type="submission" date="2021-06" db="EMBL/GenBank/DDBJ databases">
        <title>Caerostris extrusa draft genome.</title>
        <authorList>
            <person name="Kono N."/>
            <person name="Arakawa K."/>
        </authorList>
    </citation>
    <scope>NUCLEOTIDE SEQUENCE [LARGE SCALE GENOMIC DNA]</scope>
</reference>
<dbReference type="Proteomes" id="UP001054945">
    <property type="component" value="Unassembled WGS sequence"/>
</dbReference>
<dbReference type="AlphaFoldDB" id="A0AAV4MEM1"/>
<evidence type="ECO:0000313" key="3">
    <source>
        <dbReference type="Proteomes" id="UP001054945"/>
    </source>
</evidence>
<name>A0AAV4MEM1_CAEEX</name>
<gene>
    <name evidence="2" type="ORF">CEXT_297421</name>
</gene>
<accession>A0AAV4MEM1</accession>
<sequence>MGISGCLVFQRISRQICCLSSPSHPSSTKGTVKYLGELRPYFNAPEEKKSSGSHASGQGGGLSLSAEHGKRSQSGWKKYERLFSRIEEKGRFLLARPSDGNFGHGLSEELLRGLHVVWEKKTFFSMTHSLT</sequence>
<dbReference type="EMBL" id="BPLR01019701">
    <property type="protein sequence ID" value="GIX70897.1"/>
    <property type="molecule type" value="Genomic_DNA"/>
</dbReference>
<evidence type="ECO:0000313" key="2">
    <source>
        <dbReference type="EMBL" id="GIX70897.1"/>
    </source>
</evidence>
<organism evidence="2 3">
    <name type="scientific">Caerostris extrusa</name>
    <name type="common">Bark spider</name>
    <name type="synonym">Caerostris bankana</name>
    <dbReference type="NCBI Taxonomy" id="172846"/>
    <lineage>
        <taxon>Eukaryota</taxon>
        <taxon>Metazoa</taxon>
        <taxon>Ecdysozoa</taxon>
        <taxon>Arthropoda</taxon>
        <taxon>Chelicerata</taxon>
        <taxon>Arachnida</taxon>
        <taxon>Araneae</taxon>
        <taxon>Araneomorphae</taxon>
        <taxon>Entelegynae</taxon>
        <taxon>Araneoidea</taxon>
        <taxon>Araneidae</taxon>
        <taxon>Caerostris</taxon>
    </lineage>
</organism>
<feature type="region of interest" description="Disordered" evidence="1">
    <location>
        <begin position="45"/>
        <end position="75"/>
    </location>
</feature>
<keyword evidence="3" id="KW-1185">Reference proteome</keyword>
<proteinExistence type="predicted"/>